<gene>
    <name evidence="1" type="ORF">SAMN05444003_1671</name>
</gene>
<sequence>MTVYDGTAFFKEKDHMLFGLIRLLGYVSLDAEELEAQELVEAVDRAIVIASRHVLEQRVT</sequence>
<dbReference type="AlphaFoldDB" id="A0A1M5PJ51"/>
<organism evidence="1 2">
    <name type="scientific">Cognatiyoonia sediminum</name>
    <dbReference type="NCBI Taxonomy" id="1508389"/>
    <lineage>
        <taxon>Bacteria</taxon>
        <taxon>Pseudomonadati</taxon>
        <taxon>Pseudomonadota</taxon>
        <taxon>Alphaproteobacteria</taxon>
        <taxon>Rhodobacterales</taxon>
        <taxon>Paracoccaceae</taxon>
        <taxon>Cognatiyoonia</taxon>
    </lineage>
</organism>
<dbReference type="EMBL" id="FQXB01000002">
    <property type="protein sequence ID" value="SHH01778.1"/>
    <property type="molecule type" value="Genomic_DNA"/>
</dbReference>
<proteinExistence type="predicted"/>
<dbReference type="RefSeq" id="WP_072900493.1">
    <property type="nucleotide sequence ID" value="NZ_FQXB01000002.1"/>
</dbReference>
<dbReference type="Proteomes" id="UP000184074">
    <property type="component" value="Unassembled WGS sequence"/>
</dbReference>
<accession>A0A1M5PJ51</accession>
<keyword evidence="2" id="KW-1185">Reference proteome</keyword>
<evidence type="ECO:0000313" key="1">
    <source>
        <dbReference type="EMBL" id="SHH01778.1"/>
    </source>
</evidence>
<dbReference type="STRING" id="1508389.SAMN05444003_1671"/>
<protein>
    <submittedName>
        <fullName evidence="1">Uncharacterized protein</fullName>
    </submittedName>
</protein>
<reference evidence="1 2" key="1">
    <citation type="submission" date="2016-11" db="EMBL/GenBank/DDBJ databases">
        <authorList>
            <person name="Jaros S."/>
            <person name="Januszkiewicz K."/>
            <person name="Wedrychowicz H."/>
        </authorList>
    </citation>
    <scope>NUCLEOTIDE SEQUENCE [LARGE SCALE GENOMIC DNA]</scope>
    <source>
        <strain evidence="1 2">DSM 28715</strain>
    </source>
</reference>
<name>A0A1M5PJ51_9RHOB</name>
<evidence type="ECO:0000313" key="2">
    <source>
        <dbReference type="Proteomes" id="UP000184074"/>
    </source>
</evidence>